<feature type="signal peptide" evidence="2">
    <location>
        <begin position="1"/>
        <end position="21"/>
    </location>
</feature>
<dbReference type="AlphaFoldDB" id="A0A5C6X5T5"/>
<proteinExistence type="predicted"/>
<dbReference type="EMBL" id="VOSM01000005">
    <property type="protein sequence ID" value="TXD36530.1"/>
    <property type="molecule type" value="Genomic_DNA"/>
</dbReference>
<sequence length="203" mass="21945">MRMWMGRWMAVLVLASGLGLAGCSSDPEEGSDDVGVEDSSEQPDADRDADVQPGEPVRFVIRNAGESTIYVQDNSYADYGLAWLEVRFDGEELALSDTCMPCSCGDPEPCGVCDAPLPSVIALAPGEEVRHTWEGIYYRVDFTQEPSCTQASSVGEASFSAELCYATALDSEEDNLISREDMVCQSFEAALGDEDVELIVGML</sequence>
<organism evidence="3 4">
    <name type="scientific">Lujinxingia vulgaris</name>
    <dbReference type="NCBI Taxonomy" id="2600176"/>
    <lineage>
        <taxon>Bacteria</taxon>
        <taxon>Deltaproteobacteria</taxon>
        <taxon>Bradymonadales</taxon>
        <taxon>Lujinxingiaceae</taxon>
        <taxon>Lujinxingia</taxon>
    </lineage>
</organism>
<keyword evidence="4" id="KW-1185">Reference proteome</keyword>
<dbReference type="OrthoDB" id="9821931at2"/>
<protein>
    <submittedName>
        <fullName evidence="3">Uncharacterized protein</fullName>
    </submittedName>
</protein>
<dbReference type="PROSITE" id="PS51257">
    <property type="entry name" value="PROKAR_LIPOPROTEIN"/>
    <property type="match status" value="1"/>
</dbReference>
<reference evidence="3 4" key="1">
    <citation type="submission" date="2019-08" db="EMBL/GenBank/DDBJ databases">
        <title>Bradymonadales sp. TMQ4.</title>
        <authorList>
            <person name="Liang Q."/>
        </authorList>
    </citation>
    <scope>NUCLEOTIDE SEQUENCE [LARGE SCALE GENOMIC DNA]</scope>
    <source>
        <strain evidence="3 4">TMQ4</strain>
    </source>
</reference>
<evidence type="ECO:0000256" key="2">
    <source>
        <dbReference type="SAM" id="SignalP"/>
    </source>
</evidence>
<dbReference type="RefSeq" id="WP_146981658.1">
    <property type="nucleotide sequence ID" value="NZ_VOSM01000005.1"/>
</dbReference>
<feature type="region of interest" description="Disordered" evidence="1">
    <location>
        <begin position="24"/>
        <end position="54"/>
    </location>
</feature>
<dbReference type="Proteomes" id="UP000321412">
    <property type="component" value="Unassembled WGS sequence"/>
</dbReference>
<evidence type="ECO:0000313" key="4">
    <source>
        <dbReference type="Proteomes" id="UP000321412"/>
    </source>
</evidence>
<evidence type="ECO:0000313" key="3">
    <source>
        <dbReference type="EMBL" id="TXD36530.1"/>
    </source>
</evidence>
<feature type="compositionally biased region" description="Acidic residues" evidence="1">
    <location>
        <begin position="26"/>
        <end position="43"/>
    </location>
</feature>
<keyword evidence="2" id="KW-0732">Signal</keyword>
<feature type="chain" id="PRO_5022981582" evidence="2">
    <location>
        <begin position="22"/>
        <end position="203"/>
    </location>
</feature>
<accession>A0A5C6X5T5</accession>
<comment type="caution">
    <text evidence="3">The sequence shown here is derived from an EMBL/GenBank/DDBJ whole genome shotgun (WGS) entry which is preliminary data.</text>
</comment>
<evidence type="ECO:0000256" key="1">
    <source>
        <dbReference type="SAM" id="MobiDB-lite"/>
    </source>
</evidence>
<name>A0A5C6X5T5_9DELT</name>
<gene>
    <name evidence="3" type="ORF">FRC98_11875</name>
</gene>